<comment type="caution">
    <text evidence="1">The sequence shown here is derived from an EMBL/GenBank/DDBJ whole genome shotgun (WGS) entry which is preliminary data.</text>
</comment>
<keyword evidence="2" id="KW-1185">Reference proteome</keyword>
<evidence type="ECO:0008006" key="3">
    <source>
        <dbReference type="Google" id="ProtNLM"/>
    </source>
</evidence>
<dbReference type="EMBL" id="JMPR01000026">
    <property type="protein sequence ID" value="KFD20193.1"/>
    <property type="molecule type" value="Genomic_DNA"/>
</dbReference>
<evidence type="ECO:0000313" key="2">
    <source>
        <dbReference type="Proteomes" id="UP000028602"/>
    </source>
</evidence>
<accession>A0A085JI97</accession>
<dbReference type="Gene3D" id="2.60.120.10">
    <property type="entry name" value="Jelly Rolls"/>
    <property type="match status" value="1"/>
</dbReference>
<protein>
    <recommendedName>
        <fullName evidence="3">IprA winged helix-turn-helix domain-containing protein</fullName>
    </recommendedName>
</protein>
<organism evidence="1 2">
    <name type="scientific">Tatumella ptyseos ATCC 33301</name>
    <dbReference type="NCBI Taxonomy" id="1005995"/>
    <lineage>
        <taxon>Bacteria</taxon>
        <taxon>Pseudomonadati</taxon>
        <taxon>Pseudomonadota</taxon>
        <taxon>Gammaproteobacteria</taxon>
        <taxon>Enterobacterales</taxon>
        <taxon>Erwiniaceae</taxon>
        <taxon>Tatumella</taxon>
    </lineage>
</organism>
<evidence type="ECO:0000313" key="1">
    <source>
        <dbReference type="EMBL" id="KFD20193.1"/>
    </source>
</evidence>
<reference evidence="1 2" key="1">
    <citation type="submission" date="2014-05" db="EMBL/GenBank/DDBJ databases">
        <title>ATOL: Assembling a taxonomically balanced genome-scale reconstruction of the evolutionary history of the Enterobacteriaceae.</title>
        <authorList>
            <person name="Plunkett G.III."/>
            <person name="Neeno-Eckwall E.C."/>
            <person name="Glasner J.D."/>
            <person name="Perna N.T."/>
        </authorList>
    </citation>
    <scope>NUCLEOTIDE SEQUENCE [LARGE SCALE GENOMIC DNA]</scope>
    <source>
        <strain evidence="1 2">ATCC 33301</strain>
    </source>
</reference>
<dbReference type="OrthoDB" id="6629619at2"/>
<gene>
    <name evidence="1" type="ORF">GTPT_1433</name>
</gene>
<proteinExistence type="predicted"/>
<dbReference type="AlphaFoldDB" id="A0A085JI97"/>
<dbReference type="RefSeq" id="WP_025903682.1">
    <property type="nucleotide sequence ID" value="NZ_ATMJ01000085.1"/>
</dbReference>
<name>A0A085JI97_9GAMM</name>
<dbReference type="eggNOG" id="ENOG5031CF2">
    <property type="taxonomic scope" value="Bacteria"/>
</dbReference>
<sequence>MPKRLMINHGRVIASLSNFASPVSADKLSRGKQFYYFCNHGERKVFLIMEGDFIVRSENGSKIINIVSAPHVIGVLPSIDPPPIWLEKVDHGRIDAIEYNKFWRIVHQKELRSDVMDIISSYHSDLLSYLQIASPDSEEYTLNLIRKWNSFPCHIKERFSLLFFLTNSSFLSKSTASRTLKKLKDEGVIKLDKGRLSTMPKFTV</sequence>
<dbReference type="InterPro" id="IPR014710">
    <property type="entry name" value="RmlC-like_jellyroll"/>
</dbReference>
<dbReference type="Proteomes" id="UP000028602">
    <property type="component" value="Unassembled WGS sequence"/>
</dbReference>